<reference evidence="1 2" key="1">
    <citation type="submission" date="2024-03" db="EMBL/GenBank/DDBJ databases">
        <title>Human intestinal bacterial collection.</title>
        <authorList>
            <person name="Pauvert C."/>
            <person name="Hitch T.C.A."/>
            <person name="Clavel T."/>
        </authorList>
    </citation>
    <scope>NUCLEOTIDE SEQUENCE [LARGE SCALE GENOMIC DNA]</scope>
    <source>
        <strain evidence="1 2">CLA-AA-H255</strain>
    </source>
</reference>
<evidence type="ECO:0000313" key="2">
    <source>
        <dbReference type="Proteomes" id="UP001442364"/>
    </source>
</evidence>
<protein>
    <recommendedName>
        <fullName evidence="3">Flagellar protein FliL</fullName>
    </recommendedName>
</protein>
<evidence type="ECO:0008006" key="3">
    <source>
        <dbReference type="Google" id="ProtNLM"/>
    </source>
</evidence>
<proteinExistence type="predicted"/>
<name>A0ABV1BS98_9FIRM</name>
<keyword evidence="2" id="KW-1185">Reference proteome</keyword>
<accession>A0ABV1BS98</accession>
<dbReference type="EMBL" id="JBBMER010000001">
    <property type="protein sequence ID" value="MEQ2378363.1"/>
    <property type="molecule type" value="Genomic_DNA"/>
</dbReference>
<gene>
    <name evidence="1" type="ORF">WMO14_00495</name>
</gene>
<evidence type="ECO:0000313" key="1">
    <source>
        <dbReference type="EMBL" id="MEQ2378363.1"/>
    </source>
</evidence>
<dbReference type="RefSeq" id="WP_022502701.1">
    <property type="nucleotide sequence ID" value="NZ_DAWCMB010000076.1"/>
</dbReference>
<dbReference type="Proteomes" id="UP001442364">
    <property type="component" value="Unassembled WGS sequence"/>
</dbReference>
<organism evidence="1 2">
    <name type="scientific">[Lactobacillus] rogosae</name>
    <dbReference type="NCBI Taxonomy" id="706562"/>
    <lineage>
        <taxon>Bacteria</taxon>
        <taxon>Bacillati</taxon>
        <taxon>Bacillota</taxon>
        <taxon>Clostridia</taxon>
        <taxon>Lachnospirales</taxon>
        <taxon>Lachnospiraceae</taxon>
        <taxon>Lachnospira</taxon>
    </lineage>
</organism>
<comment type="caution">
    <text evidence="1">The sequence shown here is derived from an EMBL/GenBank/DDBJ whole genome shotgun (WGS) entry which is preliminary data.</text>
</comment>
<sequence>MKKSMLNVITLALVLVNLVLTVILTFSLVSTNNKTNKLVTKVSEIIDLDVAGVDNSSKSTSAGTSIEDVAYVDVSNNGSNDIMISYTDGGKTHYAIVNVTLGLNTKAKDYASKSTTINNGMKVIVNAVQTEAMKYTYSTIAASKTTVESNLLATLQDTFQTECITSVIVSVVVQ</sequence>